<evidence type="ECO:0000313" key="1">
    <source>
        <dbReference type="EMBL" id="KAJ7101274.1"/>
    </source>
</evidence>
<feature type="non-terminal residue" evidence="1">
    <location>
        <position position="276"/>
    </location>
</feature>
<protein>
    <submittedName>
        <fullName evidence="1">Uncharacterized protein</fullName>
    </submittedName>
</protein>
<evidence type="ECO:0000313" key="2">
    <source>
        <dbReference type="Proteomes" id="UP001222325"/>
    </source>
</evidence>
<dbReference type="AlphaFoldDB" id="A0AAD6XUV3"/>
<accession>A0AAD6XUV3</accession>
<dbReference type="EMBL" id="JARJCN010000004">
    <property type="protein sequence ID" value="KAJ7101274.1"/>
    <property type="molecule type" value="Genomic_DNA"/>
</dbReference>
<gene>
    <name evidence="1" type="ORF">B0H15DRAFT_815520</name>
</gene>
<organism evidence="1 2">
    <name type="scientific">Mycena belliarum</name>
    <dbReference type="NCBI Taxonomy" id="1033014"/>
    <lineage>
        <taxon>Eukaryota</taxon>
        <taxon>Fungi</taxon>
        <taxon>Dikarya</taxon>
        <taxon>Basidiomycota</taxon>
        <taxon>Agaricomycotina</taxon>
        <taxon>Agaricomycetes</taxon>
        <taxon>Agaricomycetidae</taxon>
        <taxon>Agaricales</taxon>
        <taxon>Marasmiineae</taxon>
        <taxon>Mycenaceae</taxon>
        <taxon>Mycena</taxon>
    </lineage>
</organism>
<sequence length="276" mass="31975">MAPQAVSSALDELLESSLEEGLITQEDKVILHRFYRWMVETRNFSATNSTQTIEYHLIGREALPNFNELVKNFNLGGKLPFHPEPVYSVDMETLQFRINFGLSLYIGYCNENEAVAKNIKEDCSQSKEPHLMYWRLQQDSGVGLIAKDSEGREELRWDSCDCMKTDPAYRDVQPPTRGVRMLEWLQLRLFCRMLESTISKQAAESIVVKWLESKVKTIITPERKGDIRWEYALVDLEPGVSFNALADAWLFMYRSQLKVQAILQLRDACIPRDERL</sequence>
<proteinExistence type="predicted"/>
<comment type="caution">
    <text evidence="1">The sequence shown here is derived from an EMBL/GenBank/DDBJ whole genome shotgun (WGS) entry which is preliminary data.</text>
</comment>
<keyword evidence="2" id="KW-1185">Reference proteome</keyword>
<name>A0AAD6XUV3_9AGAR</name>
<reference evidence="1" key="1">
    <citation type="submission" date="2023-03" db="EMBL/GenBank/DDBJ databases">
        <title>Massive genome expansion in bonnet fungi (Mycena s.s.) driven by repeated elements and novel gene families across ecological guilds.</title>
        <authorList>
            <consortium name="Lawrence Berkeley National Laboratory"/>
            <person name="Harder C.B."/>
            <person name="Miyauchi S."/>
            <person name="Viragh M."/>
            <person name="Kuo A."/>
            <person name="Thoen E."/>
            <person name="Andreopoulos B."/>
            <person name="Lu D."/>
            <person name="Skrede I."/>
            <person name="Drula E."/>
            <person name="Henrissat B."/>
            <person name="Morin E."/>
            <person name="Kohler A."/>
            <person name="Barry K."/>
            <person name="LaButti K."/>
            <person name="Morin E."/>
            <person name="Salamov A."/>
            <person name="Lipzen A."/>
            <person name="Mereny Z."/>
            <person name="Hegedus B."/>
            <person name="Baldrian P."/>
            <person name="Stursova M."/>
            <person name="Weitz H."/>
            <person name="Taylor A."/>
            <person name="Grigoriev I.V."/>
            <person name="Nagy L.G."/>
            <person name="Martin F."/>
            <person name="Kauserud H."/>
        </authorList>
    </citation>
    <scope>NUCLEOTIDE SEQUENCE</scope>
    <source>
        <strain evidence="1">CBHHK173m</strain>
    </source>
</reference>
<dbReference type="Proteomes" id="UP001222325">
    <property type="component" value="Unassembled WGS sequence"/>
</dbReference>